<dbReference type="EMBL" id="BSNL01000001">
    <property type="protein sequence ID" value="GLQ25936.1"/>
    <property type="molecule type" value="Genomic_DNA"/>
</dbReference>
<feature type="domain" description="Knr4/Smi1-like" evidence="1">
    <location>
        <begin position="33"/>
        <end position="144"/>
    </location>
</feature>
<dbReference type="InterPro" id="IPR037883">
    <property type="entry name" value="Knr4/Smi1-like_sf"/>
</dbReference>
<comment type="caution">
    <text evidence="2">The sequence shown here is derived from an EMBL/GenBank/DDBJ whole genome shotgun (WGS) entry which is preliminary data.</text>
</comment>
<proteinExistence type="predicted"/>
<dbReference type="Proteomes" id="UP001161388">
    <property type="component" value="Unassembled WGS sequence"/>
</dbReference>
<keyword evidence="3" id="KW-1185">Reference proteome</keyword>
<accession>A0ABQ5VEL3</accession>
<protein>
    <recommendedName>
        <fullName evidence="1">Knr4/Smi1-like domain-containing protein</fullName>
    </recommendedName>
</protein>
<sequence>MKDTYMKIIPGTPISIENINEILGGKPTTSLTAYVQFLRKYGGGKVFPNSIKLVEPILLEGPLRAFSVQYFFPLAKIEKESAADVIKRDFDVPFIAIAVISGGDTLVLSLDPSDMGAIWFWSSFGDGVHGTKRRVANSFAELLETFTFIEEQGKTPPWNRMNSVDDAPAVDFLLDL</sequence>
<evidence type="ECO:0000313" key="2">
    <source>
        <dbReference type="EMBL" id="GLQ25936.1"/>
    </source>
</evidence>
<name>A0ABQ5VEL3_9RHOB</name>
<dbReference type="SUPFAM" id="SSF160631">
    <property type="entry name" value="SMI1/KNR4-like"/>
    <property type="match status" value="1"/>
</dbReference>
<gene>
    <name evidence="2" type="ORF">GCM10007927_07390</name>
</gene>
<dbReference type="Pfam" id="PF09346">
    <property type="entry name" value="SMI1_KNR4"/>
    <property type="match status" value="1"/>
</dbReference>
<dbReference type="Gene3D" id="3.40.1580.10">
    <property type="entry name" value="SMI1/KNR4-like"/>
    <property type="match status" value="1"/>
</dbReference>
<evidence type="ECO:0000259" key="1">
    <source>
        <dbReference type="Pfam" id="PF09346"/>
    </source>
</evidence>
<evidence type="ECO:0000313" key="3">
    <source>
        <dbReference type="Proteomes" id="UP001161388"/>
    </source>
</evidence>
<dbReference type="InterPro" id="IPR018958">
    <property type="entry name" value="Knr4/Smi1-like_dom"/>
</dbReference>
<reference evidence="2" key="2">
    <citation type="submission" date="2023-01" db="EMBL/GenBank/DDBJ databases">
        <title>Draft genome sequence of Sulfitobacter pacificus strain NBRC 109915.</title>
        <authorList>
            <person name="Sun Q."/>
            <person name="Mori K."/>
        </authorList>
    </citation>
    <scope>NUCLEOTIDE SEQUENCE</scope>
    <source>
        <strain evidence="2">NBRC 109915</strain>
    </source>
</reference>
<organism evidence="2 3">
    <name type="scientific">Sulfitobacter pacificus</name>
    <dbReference type="NCBI Taxonomy" id="1499314"/>
    <lineage>
        <taxon>Bacteria</taxon>
        <taxon>Pseudomonadati</taxon>
        <taxon>Pseudomonadota</taxon>
        <taxon>Alphaproteobacteria</taxon>
        <taxon>Rhodobacterales</taxon>
        <taxon>Roseobacteraceae</taxon>
        <taxon>Sulfitobacter</taxon>
    </lineage>
</organism>
<reference evidence="2" key="1">
    <citation type="journal article" date="2014" name="Int. J. Syst. Evol. Microbiol.">
        <title>Complete genome of a new Firmicutes species belonging to the dominant human colonic microbiota ('Ruminococcus bicirculans') reveals two chromosomes and a selective capacity to utilize plant glucans.</title>
        <authorList>
            <consortium name="NISC Comparative Sequencing Program"/>
            <person name="Wegmann U."/>
            <person name="Louis P."/>
            <person name="Goesmann A."/>
            <person name="Henrissat B."/>
            <person name="Duncan S.H."/>
            <person name="Flint H.J."/>
        </authorList>
    </citation>
    <scope>NUCLEOTIDE SEQUENCE</scope>
    <source>
        <strain evidence="2">NBRC 109915</strain>
    </source>
</reference>